<gene>
    <name evidence="1" type="ORF">OS493_012269</name>
</gene>
<dbReference type="EMBL" id="MU825878">
    <property type="protein sequence ID" value="KAJ7385941.1"/>
    <property type="molecule type" value="Genomic_DNA"/>
</dbReference>
<dbReference type="Proteomes" id="UP001163046">
    <property type="component" value="Unassembled WGS sequence"/>
</dbReference>
<reference evidence="1" key="1">
    <citation type="submission" date="2023-01" db="EMBL/GenBank/DDBJ databases">
        <title>Genome assembly of the deep-sea coral Lophelia pertusa.</title>
        <authorList>
            <person name="Herrera S."/>
            <person name="Cordes E."/>
        </authorList>
    </citation>
    <scope>NUCLEOTIDE SEQUENCE</scope>
    <source>
        <strain evidence="1">USNM1676648</strain>
        <tissue evidence="1">Polyp</tissue>
    </source>
</reference>
<dbReference type="AlphaFoldDB" id="A0A9W9ZQH2"/>
<sequence>MIENSGVFVLLFDQSGWTMTGLAIVCIGVCFTVKGGAAGFSVAVGDWCELGVIVNVTFVWALVSELDVFSNPVAALGVELLTTESNCDCKYSSIQP</sequence>
<name>A0A9W9ZQH2_9CNID</name>
<keyword evidence="2" id="KW-1185">Reference proteome</keyword>
<proteinExistence type="predicted"/>
<protein>
    <submittedName>
        <fullName evidence="1">Uncharacterized protein</fullName>
    </submittedName>
</protein>
<organism evidence="1 2">
    <name type="scientific">Desmophyllum pertusum</name>
    <dbReference type="NCBI Taxonomy" id="174260"/>
    <lineage>
        <taxon>Eukaryota</taxon>
        <taxon>Metazoa</taxon>
        <taxon>Cnidaria</taxon>
        <taxon>Anthozoa</taxon>
        <taxon>Hexacorallia</taxon>
        <taxon>Scleractinia</taxon>
        <taxon>Caryophylliina</taxon>
        <taxon>Caryophylliidae</taxon>
        <taxon>Desmophyllum</taxon>
    </lineage>
</organism>
<evidence type="ECO:0000313" key="2">
    <source>
        <dbReference type="Proteomes" id="UP001163046"/>
    </source>
</evidence>
<accession>A0A9W9ZQH2</accession>
<evidence type="ECO:0000313" key="1">
    <source>
        <dbReference type="EMBL" id="KAJ7385941.1"/>
    </source>
</evidence>
<comment type="caution">
    <text evidence="1">The sequence shown here is derived from an EMBL/GenBank/DDBJ whole genome shotgun (WGS) entry which is preliminary data.</text>
</comment>